<reference evidence="2 3" key="1">
    <citation type="journal article" date="2011" name="PLoS Genet.">
        <title>Azospirillum genomes reveal transition of bacteria from aquatic to terrestrial environments.</title>
        <authorList>
            <person name="Wisniewski-Dye F."/>
            <person name="Borziak K."/>
            <person name="Khalsa-Moyers G."/>
            <person name="Alexandre G."/>
            <person name="Sukharnikov L.O."/>
            <person name="Wuichet K."/>
            <person name="Hurst G.B."/>
            <person name="McDonald W.H."/>
            <person name="Robertson J.S."/>
            <person name="Barbe V."/>
            <person name="Calteau A."/>
            <person name="Rouy Z."/>
            <person name="Mangenot S."/>
            <person name="Prigent-Combaret C."/>
            <person name="Normand P."/>
            <person name="Boyer M."/>
            <person name="Siguier P."/>
            <person name="Dessaux Y."/>
            <person name="Elmerich C."/>
            <person name="Condemine G."/>
            <person name="Krishnen G."/>
            <person name="Kennedy I."/>
            <person name="Paterson A.H."/>
            <person name="Gonzalez V."/>
            <person name="Mavingui P."/>
            <person name="Zhulin I.B."/>
        </authorList>
    </citation>
    <scope>NUCLEOTIDE SEQUENCE [LARGE SCALE GENOMIC DNA]</scope>
    <source>
        <strain evidence="2 3">Sp245</strain>
    </source>
</reference>
<evidence type="ECO:0000313" key="2">
    <source>
        <dbReference type="EMBL" id="CCC98802.1"/>
    </source>
</evidence>
<proteinExistence type="predicted"/>
<keyword evidence="3" id="KW-1185">Reference proteome</keyword>
<evidence type="ECO:0000256" key="1">
    <source>
        <dbReference type="SAM" id="MobiDB-lite"/>
    </source>
</evidence>
<gene>
    <name evidence="2" type="ORF">AZOBR_150220</name>
</gene>
<organism evidence="2 3">
    <name type="scientific">Azospirillum baldaniorum</name>
    <dbReference type="NCBI Taxonomy" id="1064539"/>
    <lineage>
        <taxon>Bacteria</taxon>
        <taxon>Pseudomonadati</taxon>
        <taxon>Pseudomonadota</taxon>
        <taxon>Alphaproteobacteria</taxon>
        <taxon>Rhodospirillales</taxon>
        <taxon>Azospirillaceae</taxon>
        <taxon>Azospirillum</taxon>
    </lineage>
</organism>
<dbReference type="AlphaFoldDB" id="A0A9P1JS82"/>
<protein>
    <submittedName>
        <fullName evidence="2">Uncharacterized protein</fullName>
    </submittedName>
</protein>
<evidence type="ECO:0000313" key="3">
    <source>
        <dbReference type="Proteomes" id="UP000007319"/>
    </source>
</evidence>
<accession>A0A9P1JS82</accession>
<name>A0A9P1JS82_9PROT</name>
<dbReference type="KEGG" id="abs:AZOBR_150220"/>
<dbReference type="Proteomes" id="UP000007319">
    <property type="component" value="Chromosome"/>
</dbReference>
<dbReference type="EMBL" id="HE577327">
    <property type="protein sequence ID" value="CCC98802.1"/>
    <property type="molecule type" value="Genomic_DNA"/>
</dbReference>
<feature type="region of interest" description="Disordered" evidence="1">
    <location>
        <begin position="1"/>
        <end position="32"/>
    </location>
</feature>
<sequence>MKENASCLRTWPDNRRKRGRVPDEAPEGLLTR</sequence>